<gene>
    <name evidence="5" type="ORF">SAMN05518846_107175</name>
</gene>
<protein>
    <submittedName>
        <fullName evidence="5">Metallo-beta-lactamase superfamily protein</fullName>
    </submittedName>
</protein>
<keyword evidence="6" id="KW-1185">Reference proteome</keyword>
<dbReference type="Pfam" id="PF00753">
    <property type="entry name" value="Lactamase_B"/>
    <property type="match status" value="1"/>
</dbReference>
<reference evidence="6" key="1">
    <citation type="submission" date="2016-10" db="EMBL/GenBank/DDBJ databases">
        <authorList>
            <person name="Varghese N."/>
            <person name="Submissions S."/>
        </authorList>
    </citation>
    <scope>NUCLEOTIDE SEQUENCE [LARGE SCALE GENOMIC DNA]</scope>
    <source>
        <strain evidence="6">OK042</strain>
    </source>
</reference>
<comment type="catalytic activity">
    <reaction evidence="3">
        <text>3',5'-cyclic UMP + H2O = UMP + H(+)</text>
        <dbReference type="Rhea" id="RHEA:70575"/>
        <dbReference type="ChEBI" id="CHEBI:15377"/>
        <dbReference type="ChEBI" id="CHEBI:15378"/>
        <dbReference type="ChEBI" id="CHEBI:57865"/>
        <dbReference type="ChEBI" id="CHEBI:184387"/>
    </reaction>
    <physiologicalReaction direction="left-to-right" evidence="3">
        <dbReference type="Rhea" id="RHEA:70576"/>
    </physiologicalReaction>
</comment>
<evidence type="ECO:0000256" key="3">
    <source>
        <dbReference type="ARBA" id="ARBA00048505"/>
    </source>
</evidence>
<comment type="catalytic activity">
    <reaction evidence="1">
        <text>3',5'-cyclic CMP + H2O = CMP + H(+)</text>
        <dbReference type="Rhea" id="RHEA:72675"/>
        <dbReference type="ChEBI" id="CHEBI:15377"/>
        <dbReference type="ChEBI" id="CHEBI:15378"/>
        <dbReference type="ChEBI" id="CHEBI:58003"/>
        <dbReference type="ChEBI" id="CHEBI:60377"/>
    </reaction>
    <physiologicalReaction direction="left-to-right" evidence="1">
        <dbReference type="Rhea" id="RHEA:72676"/>
    </physiologicalReaction>
</comment>
<dbReference type="Gene3D" id="3.60.15.10">
    <property type="entry name" value="Ribonuclease Z/Hydroxyacylglutathione hydrolase-like"/>
    <property type="match status" value="1"/>
</dbReference>
<organism evidence="5 6">
    <name type="scientific">Brevibacillus centrosporus</name>
    <dbReference type="NCBI Taxonomy" id="54910"/>
    <lineage>
        <taxon>Bacteria</taxon>
        <taxon>Bacillati</taxon>
        <taxon>Bacillota</taxon>
        <taxon>Bacilli</taxon>
        <taxon>Bacillales</taxon>
        <taxon>Paenibacillaceae</taxon>
        <taxon>Brevibacillus</taxon>
    </lineage>
</organism>
<evidence type="ECO:0000259" key="4">
    <source>
        <dbReference type="Pfam" id="PF00753"/>
    </source>
</evidence>
<dbReference type="SUPFAM" id="SSF56281">
    <property type="entry name" value="Metallo-hydrolase/oxidoreductase"/>
    <property type="match status" value="1"/>
</dbReference>
<dbReference type="PANTHER" id="PTHR42951:SF15">
    <property type="entry name" value="METALLO-BETA-LACTAMASE SUPERFAMILY PROTEIN"/>
    <property type="match status" value="1"/>
</dbReference>
<dbReference type="EMBL" id="FORT01000007">
    <property type="protein sequence ID" value="SFJ98543.1"/>
    <property type="molecule type" value="Genomic_DNA"/>
</dbReference>
<feature type="domain" description="Metallo-beta-lactamase" evidence="4">
    <location>
        <begin position="14"/>
        <end position="63"/>
    </location>
</feature>
<accession>A0A1I3VUD7</accession>
<name>A0A1I3VUD7_9BACL</name>
<dbReference type="STRING" id="1884381.SAMN05518846_107175"/>
<evidence type="ECO:0000256" key="1">
    <source>
        <dbReference type="ARBA" id="ARBA00034221"/>
    </source>
</evidence>
<comment type="function">
    <text evidence="2">Counteracts the endogenous Pycsar antiviral defense system. Phosphodiesterase that enables metal-dependent hydrolysis of host cyclic nucleotide Pycsar defense signals such as cCMP and cUMP.</text>
</comment>
<evidence type="ECO:0000256" key="2">
    <source>
        <dbReference type="ARBA" id="ARBA00034301"/>
    </source>
</evidence>
<sequence>MDQKVTHGDKLPWCGGIEVIHTPGHMPGHLSLYLAGTKTLITGDAVVIKDGKLAIANPQYTLDLDAAIGSLHRLLDYDFEQIVCYHGGLFSGNGREALHELIQAYKKR</sequence>
<dbReference type="InterPro" id="IPR050855">
    <property type="entry name" value="NDM-1-like"/>
</dbReference>
<dbReference type="InterPro" id="IPR001279">
    <property type="entry name" value="Metallo-B-lactamas"/>
</dbReference>
<dbReference type="AlphaFoldDB" id="A0A1I3VUD7"/>
<proteinExistence type="predicted"/>
<dbReference type="Proteomes" id="UP000198915">
    <property type="component" value="Unassembled WGS sequence"/>
</dbReference>
<evidence type="ECO:0000313" key="6">
    <source>
        <dbReference type="Proteomes" id="UP000198915"/>
    </source>
</evidence>
<evidence type="ECO:0000313" key="5">
    <source>
        <dbReference type="EMBL" id="SFJ98543.1"/>
    </source>
</evidence>
<dbReference type="PANTHER" id="PTHR42951">
    <property type="entry name" value="METALLO-BETA-LACTAMASE DOMAIN-CONTAINING"/>
    <property type="match status" value="1"/>
</dbReference>
<dbReference type="InterPro" id="IPR036866">
    <property type="entry name" value="RibonucZ/Hydroxyglut_hydro"/>
</dbReference>